<proteinExistence type="predicted"/>
<evidence type="ECO:0000313" key="2">
    <source>
        <dbReference type="Proteomes" id="UP000828390"/>
    </source>
</evidence>
<organism evidence="1 2">
    <name type="scientific">Dreissena polymorpha</name>
    <name type="common">Zebra mussel</name>
    <name type="synonym">Mytilus polymorpha</name>
    <dbReference type="NCBI Taxonomy" id="45954"/>
    <lineage>
        <taxon>Eukaryota</taxon>
        <taxon>Metazoa</taxon>
        <taxon>Spiralia</taxon>
        <taxon>Lophotrochozoa</taxon>
        <taxon>Mollusca</taxon>
        <taxon>Bivalvia</taxon>
        <taxon>Autobranchia</taxon>
        <taxon>Heteroconchia</taxon>
        <taxon>Euheterodonta</taxon>
        <taxon>Imparidentia</taxon>
        <taxon>Neoheterodontei</taxon>
        <taxon>Myida</taxon>
        <taxon>Dreissenoidea</taxon>
        <taxon>Dreissenidae</taxon>
        <taxon>Dreissena</taxon>
    </lineage>
</organism>
<reference evidence="1" key="2">
    <citation type="submission" date="2020-11" db="EMBL/GenBank/DDBJ databases">
        <authorList>
            <person name="McCartney M.A."/>
            <person name="Auch B."/>
            <person name="Kono T."/>
            <person name="Mallez S."/>
            <person name="Becker A."/>
            <person name="Gohl D.M."/>
            <person name="Silverstein K.A.T."/>
            <person name="Koren S."/>
            <person name="Bechman K.B."/>
            <person name="Herman A."/>
            <person name="Abrahante J.E."/>
            <person name="Garbe J."/>
        </authorList>
    </citation>
    <scope>NUCLEOTIDE SEQUENCE</scope>
    <source>
        <strain evidence="1">Duluth1</strain>
        <tissue evidence="1">Whole animal</tissue>
    </source>
</reference>
<dbReference type="Proteomes" id="UP000828390">
    <property type="component" value="Unassembled WGS sequence"/>
</dbReference>
<gene>
    <name evidence="1" type="ORF">DPMN_105445</name>
</gene>
<evidence type="ECO:0000313" key="1">
    <source>
        <dbReference type="EMBL" id="KAH3832168.1"/>
    </source>
</evidence>
<keyword evidence="2" id="KW-1185">Reference proteome</keyword>
<comment type="caution">
    <text evidence="1">The sequence shown here is derived from an EMBL/GenBank/DDBJ whole genome shotgun (WGS) entry which is preliminary data.</text>
</comment>
<dbReference type="AlphaFoldDB" id="A0A9D4HDT8"/>
<name>A0A9D4HDT8_DREPO</name>
<protein>
    <submittedName>
        <fullName evidence="1">Uncharacterized protein</fullName>
    </submittedName>
</protein>
<dbReference type="EMBL" id="JAIWYP010000004">
    <property type="protein sequence ID" value="KAH3832168.1"/>
    <property type="molecule type" value="Genomic_DNA"/>
</dbReference>
<sequence length="81" mass="9473">MTSEIKDYVSRCETSQSFGRKQCKQTLINHDVPDRPWAKVATDDFTFNNKEYLVTWTISAISLKSITWNKPRPKFTSESLR</sequence>
<accession>A0A9D4HDT8</accession>
<reference evidence="1" key="1">
    <citation type="journal article" date="2019" name="bioRxiv">
        <title>The Genome of the Zebra Mussel, Dreissena polymorpha: A Resource for Invasive Species Research.</title>
        <authorList>
            <person name="McCartney M.A."/>
            <person name="Auch B."/>
            <person name="Kono T."/>
            <person name="Mallez S."/>
            <person name="Zhang Y."/>
            <person name="Obille A."/>
            <person name="Becker A."/>
            <person name="Abrahante J.E."/>
            <person name="Garbe J."/>
            <person name="Badalamenti J.P."/>
            <person name="Herman A."/>
            <person name="Mangelson H."/>
            <person name="Liachko I."/>
            <person name="Sullivan S."/>
            <person name="Sone E.D."/>
            <person name="Koren S."/>
            <person name="Silverstein K.A.T."/>
            <person name="Beckman K.B."/>
            <person name="Gohl D.M."/>
        </authorList>
    </citation>
    <scope>NUCLEOTIDE SEQUENCE</scope>
    <source>
        <strain evidence="1">Duluth1</strain>
        <tissue evidence="1">Whole animal</tissue>
    </source>
</reference>